<dbReference type="InterPro" id="IPR004119">
    <property type="entry name" value="EcKL"/>
</dbReference>
<dbReference type="AlphaFoldDB" id="A0A1Y0IE54"/>
<protein>
    <submittedName>
        <fullName evidence="1">Phosphate uptake regulator PhoU</fullName>
    </submittedName>
</protein>
<dbReference type="SUPFAM" id="SSF56112">
    <property type="entry name" value="Protein kinase-like (PK-like)"/>
    <property type="match status" value="1"/>
</dbReference>
<dbReference type="Gene3D" id="1.20.58.220">
    <property type="entry name" value="Phosphate transport system protein phou homolog 2, domain 2"/>
    <property type="match status" value="1"/>
</dbReference>
<reference evidence="1 2" key="1">
    <citation type="submission" date="2017-05" db="EMBL/GenBank/DDBJ databases">
        <title>Genomic insights into alkan degradation activity of Oleiphilus messinensis.</title>
        <authorList>
            <person name="Kozyavkin S.A."/>
            <person name="Slesarev A.I."/>
            <person name="Golyshin P.N."/>
            <person name="Korzhenkov A."/>
            <person name="Golyshina O.N."/>
            <person name="Toshchakov S.V."/>
        </authorList>
    </citation>
    <scope>NUCLEOTIDE SEQUENCE [LARGE SCALE GENOMIC DNA]</scope>
    <source>
        <strain evidence="1 2">ME102</strain>
    </source>
</reference>
<evidence type="ECO:0000313" key="1">
    <source>
        <dbReference type="EMBL" id="ARU58792.1"/>
    </source>
</evidence>
<dbReference type="Gene3D" id="3.90.1200.10">
    <property type="match status" value="1"/>
</dbReference>
<dbReference type="Pfam" id="PF02958">
    <property type="entry name" value="EcKL"/>
    <property type="match status" value="1"/>
</dbReference>
<organism evidence="1 2">
    <name type="scientific">Oleiphilus messinensis</name>
    <dbReference type="NCBI Taxonomy" id="141451"/>
    <lineage>
        <taxon>Bacteria</taxon>
        <taxon>Pseudomonadati</taxon>
        <taxon>Pseudomonadota</taxon>
        <taxon>Gammaproteobacteria</taxon>
        <taxon>Oceanospirillales</taxon>
        <taxon>Oleiphilaceae</taxon>
        <taxon>Oleiphilus</taxon>
    </lineage>
</organism>
<dbReference type="OrthoDB" id="3806873at2"/>
<dbReference type="EMBL" id="CP021425">
    <property type="protein sequence ID" value="ARU58792.1"/>
    <property type="molecule type" value="Genomic_DNA"/>
</dbReference>
<gene>
    <name evidence="1" type="ORF">OLMES_4803</name>
</gene>
<dbReference type="RefSeq" id="WP_087463531.1">
    <property type="nucleotide sequence ID" value="NZ_CP021425.1"/>
</dbReference>
<accession>A0A1Y0IE54</accession>
<proteinExistence type="predicted"/>
<name>A0A1Y0IE54_9GAMM</name>
<dbReference type="InterPro" id="IPR038078">
    <property type="entry name" value="PhoU-like_sf"/>
</dbReference>
<dbReference type="Proteomes" id="UP000196027">
    <property type="component" value="Chromosome"/>
</dbReference>
<evidence type="ECO:0000313" key="2">
    <source>
        <dbReference type="Proteomes" id="UP000196027"/>
    </source>
</evidence>
<dbReference type="KEGG" id="ome:OLMES_4803"/>
<keyword evidence="2" id="KW-1185">Reference proteome</keyword>
<dbReference type="InterPro" id="IPR011009">
    <property type="entry name" value="Kinase-like_dom_sf"/>
</dbReference>
<sequence>MTFRLPRIIQDNLRFLCVEVDSQITNLESYFASPTMSMARRILDRSGYAYNLKSRIHAACVNQLSVKKKVGAERLALRSTEFIATDLERIAEFCRDCISQLEYVDQNEVLQLHVHKTTLQALREGIELIVPAISENDTQMALKIGQFEEQIEASYQQVLSYYIDALKKKSCTEDLTRGLFVAQTVRQMGAALRHISEAMISASLGQPVNFERYFSLQSLVDGLDSGEKSLQIEPIAETRSGSAISGITSAKNGSADDYLAIFKDGVKSKVKEEREGVNSWHEIYPGLAPKILSYEKRGQSAALLIEHLPGFTFEQIVLDENSELLQESLQQLGNTLKSVWRETHTPKPVSAQFMAQLQKRLDEVYKIHPEFRRGESAICGCKIPSFDELVKNASEIERNFKAPFSVYIHGDFNVDNIIYDPVEKRINFIDLHRSRYMDYVQDVSVFMVSNYRLQVVDKPTRTRIMLLAQDVYRIAKRYANKMGDTSFEIRLALGLARSFMTSTRFILDRSLARSMYYRARYLIERVLAVNPDKADRFRIPLKEIFVD</sequence>
<dbReference type="SUPFAM" id="SSF109755">
    <property type="entry name" value="PhoU-like"/>
    <property type="match status" value="1"/>
</dbReference>